<dbReference type="AlphaFoldDB" id="A0A1Q5UES7"/>
<dbReference type="OrthoDB" id="408373at2759"/>
<dbReference type="SUPFAM" id="SSF53474">
    <property type="entry name" value="alpha/beta-Hydrolases"/>
    <property type="match status" value="1"/>
</dbReference>
<evidence type="ECO:0000313" key="3">
    <source>
        <dbReference type="Proteomes" id="UP000186955"/>
    </source>
</evidence>
<keyword evidence="3" id="KW-1185">Reference proteome</keyword>
<dbReference type="InterPro" id="IPR000073">
    <property type="entry name" value="AB_hydrolase_1"/>
</dbReference>
<sequence>MDIASLHTIDVDTGAQPRPGLETPWTLFVDDLKELFKHLDVQDAIMVGHSHGGGEVTHYLEKHGTGRFKKAVLVGAVPP</sequence>
<dbReference type="Proteomes" id="UP000186955">
    <property type="component" value="Unassembled WGS sequence"/>
</dbReference>
<organism evidence="2 3">
    <name type="scientific">Penicillium subrubescens</name>
    <dbReference type="NCBI Taxonomy" id="1316194"/>
    <lineage>
        <taxon>Eukaryota</taxon>
        <taxon>Fungi</taxon>
        <taxon>Dikarya</taxon>
        <taxon>Ascomycota</taxon>
        <taxon>Pezizomycotina</taxon>
        <taxon>Eurotiomycetes</taxon>
        <taxon>Eurotiomycetidae</taxon>
        <taxon>Eurotiales</taxon>
        <taxon>Aspergillaceae</taxon>
        <taxon>Penicillium</taxon>
    </lineage>
</organism>
<reference evidence="2 3" key="1">
    <citation type="submission" date="2016-10" db="EMBL/GenBank/DDBJ databases">
        <title>Genome sequence of the ascomycete fungus Penicillium subrubescens.</title>
        <authorList>
            <person name="De Vries R.P."/>
            <person name="Peng M."/>
            <person name="Dilokpimol A."/>
            <person name="Hilden K."/>
            <person name="Makela M.R."/>
            <person name="Grigoriev I."/>
            <person name="Riley R."/>
            <person name="Granchi Z."/>
        </authorList>
    </citation>
    <scope>NUCLEOTIDE SEQUENCE [LARGE SCALE GENOMIC DNA]</scope>
    <source>
        <strain evidence="2 3">CBS 132785</strain>
    </source>
</reference>
<keyword evidence="2" id="KW-0575">Peroxidase</keyword>
<dbReference type="Pfam" id="PF00561">
    <property type="entry name" value="Abhydrolase_1"/>
    <property type="match status" value="1"/>
</dbReference>
<keyword evidence="2" id="KW-0560">Oxidoreductase</keyword>
<dbReference type="InterPro" id="IPR029058">
    <property type="entry name" value="AB_hydrolase_fold"/>
</dbReference>
<evidence type="ECO:0000313" key="2">
    <source>
        <dbReference type="EMBL" id="OKP10963.1"/>
    </source>
</evidence>
<dbReference type="EMBL" id="MNBE01000310">
    <property type="protein sequence ID" value="OKP10963.1"/>
    <property type="molecule type" value="Genomic_DNA"/>
</dbReference>
<name>A0A1Q5UES7_9EURO</name>
<dbReference type="Gene3D" id="3.40.50.1820">
    <property type="entry name" value="alpha/beta hydrolase"/>
    <property type="match status" value="1"/>
</dbReference>
<dbReference type="GO" id="GO:0017000">
    <property type="term" value="P:antibiotic biosynthetic process"/>
    <property type="evidence" value="ECO:0007669"/>
    <property type="project" value="UniProtKB-ARBA"/>
</dbReference>
<feature type="domain" description="AB hydrolase-1" evidence="1">
    <location>
        <begin position="23"/>
        <end position="76"/>
    </location>
</feature>
<gene>
    <name evidence="2" type="ORF">PENSUB_3783</name>
</gene>
<comment type="caution">
    <text evidence="2">The sequence shown here is derived from an EMBL/GenBank/DDBJ whole genome shotgun (WGS) entry which is preliminary data.</text>
</comment>
<evidence type="ECO:0000259" key="1">
    <source>
        <dbReference type="Pfam" id="PF00561"/>
    </source>
</evidence>
<protein>
    <submittedName>
        <fullName evidence="2">Non-heme chloroperoxidase</fullName>
    </submittedName>
</protein>
<proteinExistence type="predicted"/>
<dbReference type="STRING" id="1316194.A0A1Q5UES7"/>
<dbReference type="GO" id="GO:0072330">
    <property type="term" value="P:monocarboxylic acid biosynthetic process"/>
    <property type="evidence" value="ECO:0007669"/>
    <property type="project" value="UniProtKB-ARBA"/>
</dbReference>
<accession>A0A1Q5UES7</accession>
<dbReference type="GO" id="GO:0004601">
    <property type="term" value="F:peroxidase activity"/>
    <property type="evidence" value="ECO:0007669"/>
    <property type="project" value="UniProtKB-KW"/>
</dbReference>